<accession>A0ABT3ZSU9</accession>
<sequence length="235" mass="26122">MQEEKSEESSREMQSLALYQGLVAEIKAKITPFFFEHVPQGLSETEAMAWMAKHYSPYLESMYAINDSCDAVTHKLLEIWTGQKSEPPQKIAPLMMEISPAVTHPTPSFDEPSLDAEARGLVEDSWRTFLTLAAKGQKNAAADAIGGFEPKMVDYSVRMGGAKSKRFLELIEIHRAKLADEYARSPETLKRSLGLAGGAKSRAVAPQGKYGDLEKLAVRTAVRAGVWRTIWSIFR</sequence>
<name>A0ABT3ZSU9_9BURK</name>
<dbReference type="EMBL" id="JAPMXC010000010">
    <property type="protein sequence ID" value="MCY0389603.1"/>
    <property type="molecule type" value="Genomic_DNA"/>
</dbReference>
<gene>
    <name evidence="1" type="ORF">OVY01_20870</name>
</gene>
<comment type="caution">
    <text evidence="1">The sequence shown here is derived from an EMBL/GenBank/DDBJ whole genome shotgun (WGS) entry which is preliminary data.</text>
</comment>
<evidence type="ECO:0000313" key="1">
    <source>
        <dbReference type="EMBL" id="MCY0389603.1"/>
    </source>
</evidence>
<reference evidence="1" key="1">
    <citation type="submission" date="2022-11" db="EMBL/GenBank/DDBJ databases">
        <title>Robbsia betulipollinis sp. nov., isolated from pollen of birch (Betula pendula).</title>
        <authorList>
            <person name="Shi H."/>
            <person name="Ambika Manirajan B."/>
            <person name="Ratering S."/>
            <person name="Geissler-Plaum R."/>
            <person name="Schnell S."/>
        </authorList>
    </citation>
    <scope>NUCLEOTIDE SEQUENCE</scope>
    <source>
        <strain evidence="1">Bb-Pol-6</strain>
    </source>
</reference>
<dbReference type="Proteomes" id="UP001082899">
    <property type="component" value="Unassembled WGS sequence"/>
</dbReference>
<proteinExistence type="predicted"/>
<keyword evidence="2" id="KW-1185">Reference proteome</keyword>
<organism evidence="1 2">
    <name type="scientific">Robbsia betulipollinis</name>
    <dbReference type="NCBI Taxonomy" id="2981849"/>
    <lineage>
        <taxon>Bacteria</taxon>
        <taxon>Pseudomonadati</taxon>
        <taxon>Pseudomonadota</taxon>
        <taxon>Betaproteobacteria</taxon>
        <taxon>Burkholderiales</taxon>
        <taxon>Burkholderiaceae</taxon>
        <taxon>Robbsia</taxon>
    </lineage>
</organism>
<evidence type="ECO:0000313" key="2">
    <source>
        <dbReference type="Proteomes" id="UP001082899"/>
    </source>
</evidence>
<dbReference type="RefSeq" id="WP_267849496.1">
    <property type="nucleotide sequence ID" value="NZ_JAPMXC010000010.1"/>
</dbReference>
<protein>
    <submittedName>
        <fullName evidence="1">Uncharacterized protein</fullName>
    </submittedName>
</protein>